<feature type="non-terminal residue" evidence="2">
    <location>
        <position position="1"/>
    </location>
</feature>
<accession>T0YLU8</accession>
<dbReference type="SUPFAM" id="SSF49265">
    <property type="entry name" value="Fibronectin type III"/>
    <property type="match status" value="1"/>
</dbReference>
<feature type="non-terminal residue" evidence="2">
    <location>
        <position position="332"/>
    </location>
</feature>
<dbReference type="InterPro" id="IPR036116">
    <property type="entry name" value="FN3_sf"/>
</dbReference>
<gene>
    <name evidence="2" type="ORF">B1A_19179</name>
</gene>
<reference evidence="2" key="1">
    <citation type="submission" date="2013-08" db="EMBL/GenBank/DDBJ databases">
        <authorList>
            <person name="Mendez C."/>
            <person name="Richter M."/>
            <person name="Ferrer M."/>
            <person name="Sanchez J."/>
        </authorList>
    </citation>
    <scope>NUCLEOTIDE SEQUENCE</scope>
</reference>
<name>T0YLU8_9ZZZZ</name>
<comment type="caution">
    <text evidence="2">The sequence shown here is derived from an EMBL/GenBank/DDBJ whole genome shotgun (WGS) entry which is preliminary data.</text>
</comment>
<proteinExistence type="predicted"/>
<protein>
    <submittedName>
        <fullName evidence="2">Xanthomonapepsin related protein</fullName>
    </submittedName>
</protein>
<evidence type="ECO:0000256" key="1">
    <source>
        <dbReference type="SAM" id="Phobius"/>
    </source>
</evidence>
<keyword evidence="1" id="KW-1133">Transmembrane helix</keyword>
<feature type="transmembrane region" description="Helical" evidence="1">
    <location>
        <begin position="296"/>
        <end position="320"/>
    </location>
</feature>
<evidence type="ECO:0000313" key="2">
    <source>
        <dbReference type="EMBL" id="EQD32882.1"/>
    </source>
</evidence>
<sequence>EANASSLYVIKGNGYLTALSYGFKPYSSDENFTSNQTKILLEPKRIKLEIFTFPANATVSLNGNVSSEVNGIATFSILPGMISITIIHKYFKEFRSTEYIYPGINESLQITMIPEQPLIAISGMIMNSKYNFGVSGVLIKYNSSDYSFSYTSGFYRVFVPSQSQNVSFRANFYAPYNISENSTANTTINVKLSFILNPSSTNGNPILTLDRAIPLLFFSMFTSWTIIDAPAVDYFEIHYYILGTSKNFTVKVGSGSSYDFVNGIYPGTVYVIYIEAIFNNGQYVFSNGLKVSYSNLAYLALNLSIAVIIGLISYSAFIYVNKRVRRKKAFDK</sequence>
<keyword evidence="1" id="KW-0812">Transmembrane</keyword>
<keyword evidence="1" id="KW-0472">Membrane</keyword>
<dbReference type="EMBL" id="AUZX01014153">
    <property type="protein sequence ID" value="EQD32882.1"/>
    <property type="molecule type" value="Genomic_DNA"/>
</dbReference>
<dbReference type="AlphaFoldDB" id="T0YLU8"/>
<organism evidence="2">
    <name type="scientific">mine drainage metagenome</name>
    <dbReference type="NCBI Taxonomy" id="410659"/>
    <lineage>
        <taxon>unclassified sequences</taxon>
        <taxon>metagenomes</taxon>
        <taxon>ecological metagenomes</taxon>
    </lineage>
</organism>
<reference evidence="2" key="2">
    <citation type="journal article" date="2014" name="ISME J.">
        <title>Microbial stratification in low pH oxic and suboxic macroscopic growths along an acid mine drainage.</title>
        <authorList>
            <person name="Mendez-Garcia C."/>
            <person name="Mesa V."/>
            <person name="Sprenger R.R."/>
            <person name="Richter M."/>
            <person name="Diez M.S."/>
            <person name="Solano J."/>
            <person name="Bargiela R."/>
            <person name="Golyshina O.V."/>
            <person name="Manteca A."/>
            <person name="Ramos J.L."/>
            <person name="Gallego J.R."/>
            <person name="Llorente I."/>
            <person name="Martins Dos Santos V.A."/>
            <person name="Jensen O.N."/>
            <person name="Pelaez A.I."/>
            <person name="Sanchez J."/>
            <person name="Ferrer M."/>
        </authorList>
    </citation>
    <scope>NUCLEOTIDE SEQUENCE</scope>
</reference>